<dbReference type="KEGG" id="amuc:Pan181_53750"/>
<keyword evidence="5" id="KW-0862">Zinc</keyword>
<dbReference type="FunFam" id="3.40.50.10490:FF:000011">
    <property type="entry name" value="Arabinose 5-phosphate isomerase"/>
    <property type="match status" value="1"/>
</dbReference>
<evidence type="ECO:0000313" key="11">
    <source>
        <dbReference type="Proteomes" id="UP000315750"/>
    </source>
</evidence>
<dbReference type="RefSeq" id="WP_145251832.1">
    <property type="nucleotide sequence ID" value="NZ_CP036278.1"/>
</dbReference>
<dbReference type="EC" id="5.3.1.13" evidence="10"/>
<comment type="similarity">
    <text evidence="1 4">Belongs to the SIS family. GutQ/KpsF subfamily.</text>
</comment>
<dbReference type="Proteomes" id="UP000315750">
    <property type="component" value="Chromosome"/>
</dbReference>
<gene>
    <name evidence="10" type="primary">kdsD</name>
    <name evidence="10" type="ORF">Pan181_53750</name>
</gene>
<dbReference type="PIRSF" id="PIRSF004692">
    <property type="entry name" value="KdsD_KpsF"/>
    <property type="match status" value="1"/>
</dbReference>
<organism evidence="10 11">
    <name type="scientific">Aeoliella mucimassa</name>
    <dbReference type="NCBI Taxonomy" id="2527972"/>
    <lineage>
        <taxon>Bacteria</taxon>
        <taxon>Pseudomonadati</taxon>
        <taxon>Planctomycetota</taxon>
        <taxon>Planctomycetia</taxon>
        <taxon>Pirellulales</taxon>
        <taxon>Lacipirellulaceae</taxon>
        <taxon>Aeoliella</taxon>
    </lineage>
</organism>
<dbReference type="PROSITE" id="PS51371">
    <property type="entry name" value="CBS"/>
    <property type="match status" value="1"/>
</dbReference>
<dbReference type="Gene3D" id="3.10.580.10">
    <property type="entry name" value="CBS-domain"/>
    <property type="match status" value="1"/>
</dbReference>
<evidence type="ECO:0000313" key="10">
    <source>
        <dbReference type="EMBL" id="QDU59134.1"/>
    </source>
</evidence>
<name>A0A518AWN0_9BACT</name>
<dbReference type="EMBL" id="CP036278">
    <property type="protein sequence ID" value="QDU59134.1"/>
    <property type="molecule type" value="Genomic_DNA"/>
</dbReference>
<dbReference type="PROSITE" id="PS51464">
    <property type="entry name" value="SIS"/>
    <property type="match status" value="1"/>
</dbReference>
<keyword evidence="2" id="KW-0677">Repeat</keyword>
<dbReference type="InterPro" id="IPR046348">
    <property type="entry name" value="SIS_dom_sf"/>
</dbReference>
<keyword evidence="11" id="KW-1185">Reference proteome</keyword>
<dbReference type="GO" id="GO:1901135">
    <property type="term" value="P:carbohydrate derivative metabolic process"/>
    <property type="evidence" value="ECO:0007669"/>
    <property type="project" value="InterPro"/>
</dbReference>
<keyword evidence="3 7" id="KW-0129">CBS domain</keyword>
<feature type="domain" description="CBS" evidence="8">
    <location>
        <begin position="286"/>
        <end position="343"/>
    </location>
</feature>
<evidence type="ECO:0000256" key="2">
    <source>
        <dbReference type="ARBA" id="ARBA00022737"/>
    </source>
</evidence>
<sequence>MEAARLTKNELNPLDTAAQLRAAREVLRLEAVAVWKLSTTLDQSVTDAIALVRRSRGNVIVTGMGKAGLVGQKIAATLASTGTRSHYLHPAEAFHGDLGRIGKDDVVLMLTQSGETSEVVQLLPSLREMRVPMIAITKTRDSKVGRAADVVLELGNLEEACSLGLAPSTSTTAMLALGDALALVLSKLAGFRAEDFARYHPGGSLGFKLSKVDDHMRTLSECRLASDTKTVREVIVESSKPGRRSGAVMLVSESGELSGIFTDSDLARLVEGHHEQAFDKPVSEVMTKRCARILCGSKTEVAIELMAERKISELPVIDNDGRPVGMIDVTDLVGSGGLNSQPVETDEEPTIRVFPAPTSNSEVA</sequence>
<dbReference type="PANTHER" id="PTHR42745">
    <property type="match status" value="1"/>
</dbReference>
<evidence type="ECO:0000256" key="7">
    <source>
        <dbReference type="PROSITE-ProRule" id="PRU00703"/>
    </source>
</evidence>
<accession>A0A518AWN0</accession>
<dbReference type="InterPro" id="IPR004800">
    <property type="entry name" value="KdsD/KpsF-type"/>
</dbReference>
<dbReference type="InterPro" id="IPR035474">
    <property type="entry name" value="SIS_Kpsf"/>
</dbReference>
<dbReference type="GO" id="GO:0097367">
    <property type="term" value="F:carbohydrate derivative binding"/>
    <property type="evidence" value="ECO:0007669"/>
    <property type="project" value="InterPro"/>
</dbReference>
<dbReference type="Gene3D" id="3.40.50.10490">
    <property type="entry name" value="Glucose-6-phosphate isomerase like protein, domain 1"/>
    <property type="match status" value="1"/>
</dbReference>
<evidence type="ECO:0000259" key="8">
    <source>
        <dbReference type="PROSITE" id="PS51371"/>
    </source>
</evidence>
<dbReference type="InterPro" id="IPR046342">
    <property type="entry name" value="CBS_dom_sf"/>
</dbReference>
<dbReference type="OrthoDB" id="9762536at2"/>
<dbReference type="CDD" id="cd05014">
    <property type="entry name" value="SIS_Kpsf"/>
    <property type="match status" value="1"/>
</dbReference>
<evidence type="ECO:0000256" key="6">
    <source>
        <dbReference type="PIRSR" id="PIRSR004692-3"/>
    </source>
</evidence>
<protein>
    <submittedName>
        <fullName evidence="10">Arabinose 5-phosphate isomerase KdsD</fullName>
        <ecNumber evidence="10">5.3.1.13</ecNumber>
    </submittedName>
</protein>
<evidence type="ECO:0000259" key="9">
    <source>
        <dbReference type="PROSITE" id="PS51464"/>
    </source>
</evidence>
<keyword evidence="5" id="KW-0479">Metal-binding</keyword>
<feature type="site" description="Catalytically relevant" evidence="6">
    <location>
        <position position="200"/>
    </location>
</feature>
<reference evidence="10 11" key="1">
    <citation type="submission" date="2019-02" db="EMBL/GenBank/DDBJ databases">
        <title>Deep-cultivation of Planctomycetes and their phenomic and genomic characterization uncovers novel biology.</title>
        <authorList>
            <person name="Wiegand S."/>
            <person name="Jogler M."/>
            <person name="Boedeker C."/>
            <person name="Pinto D."/>
            <person name="Vollmers J."/>
            <person name="Rivas-Marin E."/>
            <person name="Kohn T."/>
            <person name="Peeters S.H."/>
            <person name="Heuer A."/>
            <person name="Rast P."/>
            <person name="Oberbeckmann S."/>
            <person name="Bunk B."/>
            <person name="Jeske O."/>
            <person name="Meyerdierks A."/>
            <person name="Storesund J.E."/>
            <person name="Kallscheuer N."/>
            <person name="Luecker S."/>
            <person name="Lage O.M."/>
            <person name="Pohl T."/>
            <person name="Merkel B.J."/>
            <person name="Hornburger P."/>
            <person name="Mueller R.-W."/>
            <person name="Bruemmer F."/>
            <person name="Labrenz M."/>
            <person name="Spormann A.M."/>
            <person name="Op den Camp H."/>
            <person name="Overmann J."/>
            <person name="Amann R."/>
            <person name="Jetten M.S.M."/>
            <person name="Mascher T."/>
            <person name="Medema M.H."/>
            <person name="Devos D.P."/>
            <person name="Kaster A.-K."/>
            <person name="Ovreas L."/>
            <person name="Rohde M."/>
            <person name="Galperin M.Y."/>
            <person name="Jogler C."/>
        </authorList>
    </citation>
    <scope>NUCLEOTIDE SEQUENCE [LARGE SCALE GENOMIC DNA]</scope>
    <source>
        <strain evidence="10 11">Pan181</strain>
    </source>
</reference>
<dbReference type="SUPFAM" id="SSF53697">
    <property type="entry name" value="SIS domain"/>
    <property type="match status" value="1"/>
</dbReference>
<dbReference type="PANTHER" id="PTHR42745:SF1">
    <property type="entry name" value="ARABINOSE 5-PHOSPHATE ISOMERASE KDSD"/>
    <property type="match status" value="1"/>
</dbReference>
<evidence type="ECO:0000256" key="3">
    <source>
        <dbReference type="ARBA" id="ARBA00023122"/>
    </source>
</evidence>
<dbReference type="Pfam" id="PF00571">
    <property type="entry name" value="CBS"/>
    <property type="match status" value="1"/>
</dbReference>
<evidence type="ECO:0000256" key="5">
    <source>
        <dbReference type="PIRSR" id="PIRSR004692-2"/>
    </source>
</evidence>
<dbReference type="GO" id="GO:0005975">
    <property type="term" value="P:carbohydrate metabolic process"/>
    <property type="evidence" value="ECO:0007669"/>
    <property type="project" value="InterPro"/>
</dbReference>
<dbReference type="InterPro" id="IPR050986">
    <property type="entry name" value="GutQ/KpsF_isomerases"/>
</dbReference>
<dbReference type="Pfam" id="PF01380">
    <property type="entry name" value="SIS"/>
    <property type="match status" value="1"/>
</dbReference>
<dbReference type="AlphaFoldDB" id="A0A518AWN0"/>
<dbReference type="NCBIfam" id="TIGR00393">
    <property type="entry name" value="kpsF"/>
    <property type="match status" value="1"/>
</dbReference>
<evidence type="ECO:0000256" key="1">
    <source>
        <dbReference type="ARBA" id="ARBA00008165"/>
    </source>
</evidence>
<dbReference type="InterPro" id="IPR001347">
    <property type="entry name" value="SIS_dom"/>
</dbReference>
<dbReference type="GO" id="GO:0046872">
    <property type="term" value="F:metal ion binding"/>
    <property type="evidence" value="ECO:0007669"/>
    <property type="project" value="UniProtKB-KW"/>
</dbReference>
<feature type="binding site" evidence="5">
    <location>
        <position position="89"/>
    </location>
    <ligand>
        <name>Zn(2+)</name>
        <dbReference type="ChEBI" id="CHEBI:29105"/>
    </ligand>
</feature>
<dbReference type="GO" id="GO:0019146">
    <property type="term" value="F:arabinose-5-phosphate isomerase activity"/>
    <property type="evidence" value="ECO:0007669"/>
    <property type="project" value="UniProtKB-EC"/>
</dbReference>
<keyword evidence="10" id="KW-0413">Isomerase</keyword>
<proteinExistence type="inferred from homology"/>
<dbReference type="InterPro" id="IPR000644">
    <property type="entry name" value="CBS_dom"/>
</dbReference>
<evidence type="ECO:0000256" key="4">
    <source>
        <dbReference type="PIRNR" id="PIRNR004692"/>
    </source>
</evidence>
<feature type="site" description="Catalytically relevant" evidence="6">
    <location>
        <position position="159"/>
    </location>
</feature>
<feature type="site" description="Catalytically relevant" evidence="6">
    <location>
        <position position="118"/>
    </location>
</feature>
<feature type="domain" description="SIS" evidence="9">
    <location>
        <begin position="48"/>
        <end position="191"/>
    </location>
</feature>
<feature type="site" description="Catalytically relevant" evidence="6">
    <location>
        <position position="66"/>
    </location>
</feature>
<dbReference type="SMART" id="SM00116">
    <property type="entry name" value="CBS"/>
    <property type="match status" value="2"/>
</dbReference>